<evidence type="ECO:0000256" key="3">
    <source>
        <dbReference type="ARBA" id="ARBA00023163"/>
    </source>
</evidence>
<dbReference type="EMBL" id="JAVDYC010000001">
    <property type="protein sequence ID" value="MDR7327207.1"/>
    <property type="molecule type" value="Genomic_DNA"/>
</dbReference>
<sequence>MPRRARPTLKDLAARLGISETAASFALNGRSGVSAQTRQRVLALAAELQWSPHHAARTLSGSASMTIGFALTRDVREFGTESFYLRLLAGTQAVLSGAGYGLLFHMTRSVAEELTVLRRWSDERRVDGVIISDLRRGDPRPALLRDLGIPAVLAGGPDPRRLIPCVSVDDGVAIGLLVGHLLETGRRRLAYVSGPGELLHVHRRVTAFRRTAGAARAPRDVLGTDYSDAQGRAATARLLDAPSRPDALIFDNEVLAVAGVRTLRARDLSVPADVAVASVEDSPVCTALTPSLTAVHRDPAVFGESVARRLLRLVHGTVDEPEEPPRPTITVRESTAPA</sequence>
<reference evidence="6 7" key="1">
    <citation type="submission" date="2023-07" db="EMBL/GenBank/DDBJ databases">
        <title>Sequencing the genomes of 1000 actinobacteria strains.</title>
        <authorList>
            <person name="Klenk H.-P."/>
        </authorList>
    </citation>
    <scope>NUCLEOTIDE SEQUENCE [LARGE SCALE GENOMIC DNA]</scope>
    <source>
        <strain evidence="6 7">DSM 44711</strain>
    </source>
</reference>
<dbReference type="PROSITE" id="PS50932">
    <property type="entry name" value="HTH_LACI_2"/>
    <property type="match status" value="1"/>
</dbReference>
<dbReference type="Gene3D" id="1.10.260.40">
    <property type="entry name" value="lambda repressor-like DNA-binding domains"/>
    <property type="match status" value="1"/>
</dbReference>
<dbReference type="InterPro" id="IPR028082">
    <property type="entry name" value="Peripla_BP_I"/>
</dbReference>
<dbReference type="InterPro" id="IPR010982">
    <property type="entry name" value="Lambda_DNA-bd_dom_sf"/>
</dbReference>
<dbReference type="Pfam" id="PF00356">
    <property type="entry name" value="LacI"/>
    <property type="match status" value="1"/>
</dbReference>
<dbReference type="InterPro" id="IPR046335">
    <property type="entry name" value="LacI/GalR-like_sensor"/>
</dbReference>
<dbReference type="CDD" id="cd06267">
    <property type="entry name" value="PBP1_LacI_sugar_binding-like"/>
    <property type="match status" value="1"/>
</dbReference>
<dbReference type="AlphaFoldDB" id="A0AAE4CX82"/>
<dbReference type="Proteomes" id="UP001183629">
    <property type="component" value="Unassembled WGS sequence"/>
</dbReference>
<dbReference type="PANTHER" id="PTHR30146">
    <property type="entry name" value="LACI-RELATED TRANSCRIPTIONAL REPRESSOR"/>
    <property type="match status" value="1"/>
</dbReference>
<dbReference type="InterPro" id="IPR000843">
    <property type="entry name" value="HTH_LacI"/>
</dbReference>
<dbReference type="SUPFAM" id="SSF53822">
    <property type="entry name" value="Periplasmic binding protein-like I"/>
    <property type="match status" value="1"/>
</dbReference>
<name>A0AAE4CX82_9ACTN</name>
<evidence type="ECO:0000259" key="5">
    <source>
        <dbReference type="PROSITE" id="PS50932"/>
    </source>
</evidence>
<evidence type="ECO:0000313" key="7">
    <source>
        <dbReference type="Proteomes" id="UP001183629"/>
    </source>
</evidence>
<dbReference type="CDD" id="cd01392">
    <property type="entry name" value="HTH_LacI"/>
    <property type="match status" value="1"/>
</dbReference>
<dbReference type="RefSeq" id="WP_310424272.1">
    <property type="nucleotide sequence ID" value="NZ_JAVDYC010000001.1"/>
</dbReference>
<evidence type="ECO:0000256" key="4">
    <source>
        <dbReference type="SAM" id="MobiDB-lite"/>
    </source>
</evidence>
<organism evidence="6 7">
    <name type="scientific">Catenuloplanes niger</name>
    <dbReference type="NCBI Taxonomy" id="587534"/>
    <lineage>
        <taxon>Bacteria</taxon>
        <taxon>Bacillati</taxon>
        <taxon>Actinomycetota</taxon>
        <taxon>Actinomycetes</taxon>
        <taxon>Micromonosporales</taxon>
        <taxon>Micromonosporaceae</taxon>
        <taxon>Catenuloplanes</taxon>
    </lineage>
</organism>
<evidence type="ECO:0000256" key="1">
    <source>
        <dbReference type="ARBA" id="ARBA00023015"/>
    </source>
</evidence>
<dbReference type="PANTHER" id="PTHR30146:SF155">
    <property type="entry name" value="ALANINE RACEMASE"/>
    <property type="match status" value="1"/>
</dbReference>
<evidence type="ECO:0000256" key="2">
    <source>
        <dbReference type="ARBA" id="ARBA00023125"/>
    </source>
</evidence>
<feature type="region of interest" description="Disordered" evidence="4">
    <location>
        <begin position="318"/>
        <end position="338"/>
    </location>
</feature>
<protein>
    <submittedName>
        <fullName evidence="6">DNA-binding LacI/PurR family transcriptional regulator</fullName>
    </submittedName>
</protein>
<comment type="caution">
    <text evidence="6">The sequence shown here is derived from an EMBL/GenBank/DDBJ whole genome shotgun (WGS) entry which is preliminary data.</text>
</comment>
<dbReference type="Gene3D" id="3.40.50.2300">
    <property type="match status" value="2"/>
</dbReference>
<keyword evidence="1" id="KW-0805">Transcription regulation</keyword>
<proteinExistence type="predicted"/>
<dbReference type="GO" id="GO:0003700">
    <property type="term" value="F:DNA-binding transcription factor activity"/>
    <property type="evidence" value="ECO:0007669"/>
    <property type="project" value="TreeGrafter"/>
</dbReference>
<dbReference type="GO" id="GO:0000976">
    <property type="term" value="F:transcription cis-regulatory region binding"/>
    <property type="evidence" value="ECO:0007669"/>
    <property type="project" value="TreeGrafter"/>
</dbReference>
<dbReference type="SMART" id="SM00354">
    <property type="entry name" value="HTH_LACI"/>
    <property type="match status" value="1"/>
</dbReference>
<keyword evidence="2 6" id="KW-0238">DNA-binding</keyword>
<keyword evidence="7" id="KW-1185">Reference proteome</keyword>
<evidence type="ECO:0000313" key="6">
    <source>
        <dbReference type="EMBL" id="MDR7327207.1"/>
    </source>
</evidence>
<keyword evidence="3" id="KW-0804">Transcription</keyword>
<dbReference type="Pfam" id="PF13377">
    <property type="entry name" value="Peripla_BP_3"/>
    <property type="match status" value="1"/>
</dbReference>
<accession>A0AAE4CX82</accession>
<feature type="domain" description="HTH lacI-type" evidence="5">
    <location>
        <begin position="7"/>
        <end position="61"/>
    </location>
</feature>
<dbReference type="SUPFAM" id="SSF47413">
    <property type="entry name" value="lambda repressor-like DNA-binding domains"/>
    <property type="match status" value="1"/>
</dbReference>
<gene>
    <name evidence="6" type="ORF">J2S44_007457</name>
</gene>